<dbReference type="AlphaFoldDB" id="A0A1H0N4N2"/>
<keyword evidence="6" id="KW-1185">Reference proteome</keyword>
<dbReference type="PANTHER" id="PTHR30146:SF109">
    <property type="entry name" value="HTH-TYPE TRANSCRIPTIONAL REGULATOR GALS"/>
    <property type="match status" value="1"/>
</dbReference>
<dbReference type="SUPFAM" id="SSF47413">
    <property type="entry name" value="lambda repressor-like DNA-binding domains"/>
    <property type="match status" value="1"/>
</dbReference>
<keyword evidence="1" id="KW-0805">Transcription regulation</keyword>
<dbReference type="SUPFAM" id="SSF53822">
    <property type="entry name" value="Periplasmic binding protein-like I"/>
    <property type="match status" value="1"/>
</dbReference>
<evidence type="ECO:0000256" key="2">
    <source>
        <dbReference type="ARBA" id="ARBA00023125"/>
    </source>
</evidence>
<dbReference type="SMART" id="SM00354">
    <property type="entry name" value="HTH_LACI"/>
    <property type="match status" value="1"/>
</dbReference>
<gene>
    <name evidence="5" type="ORF">SAMN04515671_2202</name>
</gene>
<protein>
    <submittedName>
        <fullName evidence="5">DNA-binding transcriptional regulator, LacI/PurR family</fullName>
    </submittedName>
</protein>
<dbReference type="PROSITE" id="PS50932">
    <property type="entry name" value="HTH_LACI_2"/>
    <property type="match status" value="1"/>
</dbReference>
<dbReference type="PANTHER" id="PTHR30146">
    <property type="entry name" value="LACI-RELATED TRANSCRIPTIONAL REPRESSOR"/>
    <property type="match status" value="1"/>
</dbReference>
<dbReference type="Pfam" id="PF00356">
    <property type="entry name" value="LacI"/>
    <property type="match status" value="1"/>
</dbReference>
<sequence>MPEEGHAGPAASSGRPATINDVAAAAGVSRQTVTRAVNNMPGINAATRERVLAAARDLHYRPSRFGRGLVKPQARTLGLLIDDLANPYYAELASAVLGLAADAGWNVVLAERAHAAADEFLVEAFADQVDALVSFISTGLPGRSDGLPDQPIVEIDPWNPVTGHGRVDLDMEPAVREAVRHLRDRGVRAPVVLDRVGPSARAKLFLREFGAAGLTPTLIAGAATDLDGGARQAGLVLRHHPEADAVVAFNDVMGFGVLRALALAGIDVPGRIRVVGVDGLRIGRFVTPRLTTLALDLSAVASAALEIVLAMHAGTAPASGPATHRRVAYALDIGESS</sequence>
<dbReference type="CDD" id="cd01392">
    <property type="entry name" value="HTH_LacI"/>
    <property type="match status" value="1"/>
</dbReference>
<keyword evidence="2 5" id="KW-0238">DNA-binding</keyword>
<dbReference type="GO" id="GO:0003700">
    <property type="term" value="F:DNA-binding transcription factor activity"/>
    <property type="evidence" value="ECO:0007669"/>
    <property type="project" value="TreeGrafter"/>
</dbReference>
<feature type="domain" description="HTH lacI-type" evidence="4">
    <location>
        <begin position="17"/>
        <end position="71"/>
    </location>
</feature>
<evidence type="ECO:0000256" key="3">
    <source>
        <dbReference type="ARBA" id="ARBA00023163"/>
    </source>
</evidence>
<dbReference type="EMBL" id="LT629710">
    <property type="protein sequence ID" value="SDO87657.1"/>
    <property type="molecule type" value="Genomic_DNA"/>
</dbReference>
<evidence type="ECO:0000313" key="5">
    <source>
        <dbReference type="EMBL" id="SDO87657.1"/>
    </source>
</evidence>
<dbReference type="InterPro" id="IPR010982">
    <property type="entry name" value="Lambda_DNA-bd_dom_sf"/>
</dbReference>
<proteinExistence type="predicted"/>
<accession>A0A1H0N4N2</accession>
<organism evidence="5 6">
    <name type="scientific">Nakamurella panacisegetis</name>
    <dbReference type="NCBI Taxonomy" id="1090615"/>
    <lineage>
        <taxon>Bacteria</taxon>
        <taxon>Bacillati</taxon>
        <taxon>Actinomycetota</taxon>
        <taxon>Actinomycetes</taxon>
        <taxon>Nakamurellales</taxon>
        <taxon>Nakamurellaceae</taxon>
        <taxon>Nakamurella</taxon>
    </lineage>
</organism>
<dbReference type="Gene3D" id="3.40.50.2300">
    <property type="match status" value="2"/>
</dbReference>
<dbReference type="Gene3D" id="1.10.260.40">
    <property type="entry name" value="lambda repressor-like DNA-binding domains"/>
    <property type="match status" value="1"/>
</dbReference>
<dbReference type="GO" id="GO:0000976">
    <property type="term" value="F:transcription cis-regulatory region binding"/>
    <property type="evidence" value="ECO:0007669"/>
    <property type="project" value="TreeGrafter"/>
</dbReference>
<dbReference type="InterPro" id="IPR028082">
    <property type="entry name" value="Peripla_BP_I"/>
</dbReference>
<keyword evidence="3" id="KW-0804">Transcription</keyword>
<dbReference type="Proteomes" id="UP000198741">
    <property type="component" value="Chromosome I"/>
</dbReference>
<dbReference type="CDD" id="cd06267">
    <property type="entry name" value="PBP1_LacI_sugar_binding-like"/>
    <property type="match status" value="1"/>
</dbReference>
<name>A0A1H0N4N2_9ACTN</name>
<evidence type="ECO:0000256" key="1">
    <source>
        <dbReference type="ARBA" id="ARBA00023015"/>
    </source>
</evidence>
<dbReference type="STRING" id="1090615.SAMN04515671_2202"/>
<evidence type="ECO:0000313" key="6">
    <source>
        <dbReference type="Proteomes" id="UP000198741"/>
    </source>
</evidence>
<reference evidence="5 6" key="1">
    <citation type="submission" date="2016-10" db="EMBL/GenBank/DDBJ databases">
        <authorList>
            <person name="de Groot N.N."/>
        </authorList>
    </citation>
    <scope>NUCLEOTIDE SEQUENCE [LARGE SCALE GENOMIC DNA]</scope>
    <source>
        <strain evidence="6">P4-7,KCTC 19426,CECT 7604</strain>
    </source>
</reference>
<dbReference type="Pfam" id="PF13377">
    <property type="entry name" value="Peripla_BP_3"/>
    <property type="match status" value="1"/>
</dbReference>
<dbReference type="RefSeq" id="WP_197676521.1">
    <property type="nucleotide sequence ID" value="NZ_LT629710.1"/>
</dbReference>
<evidence type="ECO:0000259" key="4">
    <source>
        <dbReference type="PROSITE" id="PS50932"/>
    </source>
</evidence>
<dbReference type="InterPro" id="IPR000843">
    <property type="entry name" value="HTH_LacI"/>
</dbReference>
<dbReference type="InterPro" id="IPR046335">
    <property type="entry name" value="LacI/GalR-like_sensor"/>
</dbReference>
<dbReference type="PROSITE" id="PS00356">
    <property type="entry name" value="HTH_LACI_1"/>
    <property type="match status" value="1"/>
</dbReference>